<reference evidence="4 5" key="1">
    <citation type="submission" date="2021-03" db="EMBL/GenBank/DDBJ databases">
        <title>Metabolic Capacity of the Antarctic Cyanobacterium Phormidium pseudopriestleyi that Sustains Oxygenic Photosynthesis in the Presence of Hydrogen Sulfide.</title>
        <authorList>
            <person name="Lumian J.E."/>
            <person name="Jungblut A.D."/>
            <person name="Dillon M.L."/>
            <person name="Hawes I."/>
            <person name="Doran P.T."/>
            <person name="Mackey T.J."/>
            <person name="Dick G.J."/>
            <person name="Grettenberger C.L."/>
            <person name="Sumner D.Y."/>
        </authorList>
    </citation>
    <scope>NUCLEOTIDE SEQUENCE [LARGE SCALE GENOMIC DNA]</scope>
    <source>
        <strain evidence="4 5">FRX01</strain>
    </source>
</reference>
<dbReference type="PANTHER" id="PTHR22847:SF637">
    <property type="entry name" value="WD REPEAT DOMAIN 5B"/>
    <property type="match status" value="1"/>
</dbReference>
<feature type="repeat" description="WD" evidence="3">
    <location>
        <begin position="297"/>
        <end position="338"/>
    </location>
</feature>
<evidence type="ECO:0000256" key="2">
    <source>
        <dbReference type="ARBA" id="ARBA00022737"/>
    </source>
</evidence>
<comment type="caution">
    <text evidence="4">The sequence shown here is derived from an EMBL/GenBank/DDBJ whole genome shotgun (WGS) entry which is preliminary data.</text>
</comment>
<proteinExistence type="predicted"/>
<dbReference type="Gene3D" id="2.130.10.10">
    <property type="entry name" value="YVTN repeat-like/Quinoprotein amine dehydrogenase"/>
    <property type="match status" value="2"/>
</dbReference>
<dbReference type="Proteomes" id="UP000664844">
    <property type="component" value="Unassembled WGS sequence"/>
</dbReference>
<dbReference type="RefSeq" id="WP_207089551.1">
    <property type="nucleotide sequence ID" value="NZ_JAFLQW010000494.1"/>
</dbReference>
<protein>
    <submittedName>
        <fullName evidence="4">WD40 repeat domain-containing protein</fullName>
    </submittedName>
</protein>
<keyword evidence="2" id="KW-0677">Repeat</keyword>
<organism evidence="4 5">
    <name type="scientific">Phormidium pseudopriestleyi FRX01</name>
    <dbReference type="NCBI Taxonomy" id="1759528"/>
    <lineage>
        <taxon>Bacteria</taxon>
        <taxon>Bacillati</taxon>
        <taxon>Cyanobacteriota</taxon>
        <taxon>Cyanophyceae</taxon>
        <taxon>Oscillatoriophycideae</taxon>
        <taxon>Oscillatoriales</taxon>
        <taxon>Oscillatoriaceae</taxon>
        <taxon>Phormidium</taxon>
    </lineage>
</organism>
<sequence>MDWTTPLKFQQADFIKRLNHKRAELLHCQSPGLHGEQVTIAGERFRAVHAAYEQRLSSAQSQTPTSELFRDRLRHQLGVEAVATYLDHRVTRIGLDHPPKSQSAGDFTLKDNPAIALSVQALFSSTSPLVWNLQLSQIKHQAAIIFVLIPEPIHPSRSDYHPILAGFLPTHLIALSEGRARLCLDDLFYMGGLNLYLESLTSIPVSTEWLRILTGTSNYVYPVAISADGGLVASSSYDGTIKLWKLRDREITQALCGHSWSFYPIAAGQGGQSLASGSTEKKLNIWQRGRGDFIRTLAGHTSGISAIAISEDSKILVSGGYDGTIDIWDLVQGQRLRTLNGHSGTVRPMSLSPDGTILATGGIDKKLNLWNLQTGALIRSFNIDTDVAISLAISPNGQLLVSGSQDGTIKIWNLESGRLIRAIAAHSGIVRGVTLSHDGKTLASGSLEKTIKLWNVETGDLLRTLTGHPDPTITFAIDSEGPTLDTSLLRHYQPGWEEPRQWQ</sequence>
<evidence type="ECO:0000256" key="3">
    <source>
        <dbReference type="PROSITE-ProRule" id="PRU00221"/>
    </source>
</evidence>
<feature type="repeat" description="WD" evidence="3">
    <location>
        <begin position="381"/>
        <end position="422"/>
    </location>
</feature>
<evidence type="ECO:0000313" key="4">
    <source>
        <dbReference type="EMBL" id="MBO0351095.1"/>
    </source>
</evidence>
<dbReference type="PRINTS" id="PR00320">
    <property type="entry name" value="GPROTEINBRPT"/>
</dbReference>
<keyword evidence="5" id="KW-1185">Reference proteome</keyword>
<dbReference type="SUPFAM" id="SSF50978">
    <property type="entry name" value="WD40 repeat-like"/>
    <property type="match status" value="1"/>
</dbReference>
<feature type="repeat" description="WD" evidence="3">
    <location>
        <begin position="339"/>
        <end position="380"/>
    </location>
</feature>
<dbReference type="InterPro" id="IPR015943">
    <property type="entry name" value="WD40/YVTN_repeat-like_dom_sf"/>
</dbReference>
<name>A0ABS3FVE9_9CYAN</name>
<dbReference type="InterPro" id="IPR036322">
    <property type="entry name" value="WD40_repeat_dom_sf"/>
</dbReference>
<dbReference type="PROSITE" id="PS00678">
    <property type="entry name" value="WD_REPEATS_1"/>
    <property type="match status" value="2"/>
</dbReference>
<accession>A0ABS3FVE9</accession>
<gene>
    <name evidence="4" type="ORF">J0895_18865</name>
</gene>
<feature type="repeat" description="WD" evidence="3">
    <location>
        <begin position="423"/>
        <end position="464"/>
    </location>
</feature>
<dbReference type="Pfam" id="PF00400">
    <property type="entry name" value="WD40"/>
    <property type="match status" value="5"/>
</dbReference>
<dbReference type="InterPro" id="IPR020472">
    <property type="entry name" value="WD40_PAC1"/>
</dbReference>
<feature type="repeat" description="WD" evidence="3">
    <location>
        <begin position="213"/>
        <end position="254"/>
    </location>
</feature>
<dbReference type="EMBL" id="JAFLQW010000494">
    <property type="protein sequence ID" value="MBO0351095.1"/>
    <property type="molecule type" value="Genomic_DNA"/>
</dbReference>
<dbReference type="InterPro" id="IPR001680">
    <property type="entry name" value="WD40_rpt"/>
</dbReference>
<dbReference type="CDD" id="cd00200">
    <property type="entry name" value="WD40"/>
    <property type="match status" value="1"/>
</dbReference>
<dbReference type="PROSITE" id="PS50294">
    <property type="entry name" value="WD_REPEATS_REGION"/>
    <property type="match status" value="5"/>
</dbReference>
<keyword evidence="1 3" id="KW-0853">WD repeat</keyword>
<dbReference type="SMART" id="SM00320">
    <property type="entry name" value="WD40"/>
    <property type="match status" value="6"/>
</dbReference>
<dbReference type="PROSITE" id="PS50082">
    <property type="entry name" value="WD_REPEATS_2"/>
    <property type="match status" value="5"/>
</dbReference>
<dbReference type="InterPro" id="IPR019775">
    <property type="entry name" value="WD40_repeat_CS"/>
</dbReference>
<dbReference type="PANTHER" id="PTHR22847">
    <property type="entry name" value="WD40 REPEAT PROTEIN"/>
    <property type="match status" value="1"/>
</dbReference>
<evidence type="ECO:0000256" key="1">
    <source>
        <dbReference type="ARBA" id="ARBA00022574"/>
    </source>
</evidence>
<evidence type="ECO:0000313" key="5">
    <source>
        <dbReference type="Proteomes" id="UP000664844"/>
    </source>
</evidence>